<keyword evidence="3" id="KW-0813">Transport</keyword>
<dbReference type="InterPro" id="IPR002208">
    <property type="entry name" value="SecY/SEC61-alpha"/>
</dbReference>
<dbReference type="Pfam" id="PF00344">
    <property type="entry name" value="SecY"/>
    <property type="match status" value="1"/>
</dbReference>
<dbReference type="InterPro" id="IPR023201">
    <property type="entry name" value="SecY_dom_sf"/>
</dbReference>
<dbReference type="EMBL" id="BART01016152">
    <property type="protein sequence ID" value="GAG78152.1"/>
    <property type="molecule type" value="Genomic_DNA"/>
</dbReference>
<organism evidence="10">
    <name type="scientific">marine sediment metagenome</name>
    <dbReference type="NCBI Taxonomy" id="412755"/>
    <lineage>
        <taxon>unclassified sequences</taxon>
        <taxon>metagenomes</taxon>
        <taxon>ecological metagenomes</taxon>
    </lineage>
</organism>
<comment type="subcellular location">
    <subcellularLocation>
        <location evidence="1">Membrane</location>
        <topology evidence="1">Multi-pass membrane protein</topology>
    </subcellularLocation>
</comment>
<evidence type="ECO:0000256" key="6">
    <source>
        <dbReference type="ARBA" id="ARBA00022989"/>
    </source>
</evidence>
<dbReference type="PROSITE" id="PS00756">
    <property type="entry name" value="SECY_2"/>
    <property type="match status" value="1"/>
</dbReference>
<feature type="transmembrane region" description="Helical" evidence="9">
    <location>
        <begin position="28"/>
        <end position="45"/>
    </location>
</feature>
<reference evidence="10" key="1">
    <citation type="journal article" date="2014" name="Front. Microbiol.">
        <title>High frequency of phylogenetically diverse reductive dehalogenase-homologous genes in deep subseafloor sedimentary metagenomes.</title>
        <authorList>
            <person name="Kawai M."/>
            <person name="Futagami T."/>
            <person name="Toyoda A."/>
            <person name="Takaki Y."/>
            <person name="Nishi S."/>
            <person name="Hori S."/>
            <person name="Arai W."/>
            <person name="Tsubouchi T."/>
            <person name="Morono Y."/>
            <person name="Uchiyama I."/>
            <person name="Ito T."/>
            <person name="Fujiyama A."/>
            <person name="Inagaki F."/>
            <person name="Takami H."/>
        </authorList>
    </citation>
    <scope>NUCLEOTIDE SEQUENCE</scope>
    <source>
        <strain evidence="10">Expedition CK06-06</strain>
    </source>
</reference>
<evidence type="ECO:0000256" key="9">
    <source>
        <dbReference type="SAM" id="Phobius"/>
    </source>
</evidence>
<keyword evidence="7" id="KW-0811">Translocation</keyword>
<evidence type="ECO:0000256" key="7">
    <source>
        <dbReference type="ARBA" id="ARBA00023010"/>
    </source>
</evidence>
<comment type="caution">
    <text evidence="10">The sequence shown here is derived from an EMBL/GenBank/DDBJ whole genome shotgun (WGS) entry which is preliminary data.</text>
</comment>
<evidence type="ECO:0000313" key="10">
    <source>
        <dbReference type="EMBL" id="GAG78152.1"/>
    </source>
</evidence>
<dbReference type="Gene3D" id="1.10.3370.10">
    <property type="entry name" value="SecY subunit domain"/>
    <property type="match status" value="1"/>
</dbReference>
<keyword evidence="6 9" id="KW-1133">Transmembrane helix</keyword>
<evidence type="ECO:0000256" key="2">
    <source>
        <dbReference type="ARBA" id="ARBA00005751"/>
    </source>
</evidence>
<evidence type="ECO:0000256" key="4">
    <source>
        <dbReference type="ARBA" id="ARBA00022692"/>
    </source>
</evidence>
<dbReference type="AlphaFoldDB" id="X1BA44"/>
<accession>X1BA44</accession>
<keyword evidence="8 9" id="KW-0472">Membrane</keyword>
<gene>
    <name evidence="10" type="ORF">S01H4_31154</name>
</gene>
<evidence type="ECO:0000256" key="3">
    <source>
        <dbReference type="ARBA" id="ARBA00022448"/>
    </source>
</evidence>
<keyword evidence="4 9" id="KW-0812">Transmembrane</keyword>
<dbReference type="SUPFAM" id="SSF103491">
    <property type="entry name" value="Preprotein translocase SecY subunit"/>
    <property type="match status" value="1"/>
</dbReference>
<sequence>ATFVFLQLLFSGVIIILLDEILQKGWGIGSGVSLFIATGVAGVIAL</sequence>
<proteinExistence type="inferred from homology"/>
<keyword evidence="5" id="KW-0653">Protein transport</keyword>
<dbReference type="GO" id="GO:0015031">
    <property type="term" value="P:protein transport"/>
    <property type="evidence" value="ECO:0007669"/>
    <property type="project" value="UniProtKB-KW"/>
</dbReference>
<dbReference type="GO" id="GO:0016020">
    <property type="term" value="C:membrane"/>
    <property type="evidence" value="ECO:0007669"/>
    <property type="project" value="UniProtKB-SubCell"/>
</dbReference>
<name>X1BA44_9ZZZZ</name>
<comment type="similarity">
    <text evidence="2">Belongs to the SecY/SEC61-alpha family.</text>
</comment>
<feature type="non-terminal residue" evidence="10">
    <location>
        <position position="1"/>
    </location>
</feature>
<protein>
    <submittedName>
        <fullName evidence="10">Uncharacterized protein</fullName>
    </submittedName>
</protein>
<evidence type="ECO:0000256" key="5">
    <source>
        <dbReference type="ARBA" id="ARBA00022927"/>
    </source>
</evidence>
<evidence type="ECO:0000256" key="8">
    <source>
        <dbReference type="ARBA" id="ARBA00023136"/>
    </source>
</evidence>
<evidence type="ECO:0000256" key="1">
    <source>
        <dbReference type="ARBA" id="ARBA00004141"/>
    </source>
</evidence>
<dbReference type="InterPro" id="IPR030659">
    <property type="entry name" value="SecY_CS"/>
</dbReference>